<gene>
    <name evidence="3" type="ORF">QN277_028798</name>
</gene>
<accession>A0AAE1MFJ7</accession>
<dbReference type="InterPro" id="IPR029480">
    <property type="entry name" value="Transpos_assoc"/>
</dbReference>
<proteinExistence type="predicted"/>
<dbReference type="AlphaFoldDB" id="A0AAE1MFJ7"/>
<organism evidence="3 4">
    <name type="scientific">Acacia crassicarpa</name>
    <name type="common">northern wattle</name>
    <dbReference type="NCBI Taxonomy" id="499986"/>
    <lineage>
        <taxon>Eukaryota</taxon>
        <taxon>Viridiplantae</taxon>
        <taxon>Streptophyta</taxon>
        <taxon>Embryophyta</taxon>
        <taxon>Tracheophyta</taxon>
        <taxon>Spermatophyta</taxon>
        <taxon>Magnoliopsida</taxon>
        <taxon>eudicotyledons</taxon>
        <taxon>Gunneridae</taxon>
        <taxon>Pentapetalae</taxon>
        <taxon>rosids</taxon>
        <taxon>fabids</taxon>
        <taxon>Fabales</taxon>
        <taxon>Fabaceae</taxon>
        <taxon>Caesalpinioideae</taxon>
        <taxon>mimosoid clade</taxon>
        <taxon>Acacieae</taxon>
        <taxon>Acacia</taxon>
    </lineage>
</organism>
<evidence type="ECO:0000256" key="1">
    <source>
        <dbReference type="SAM" id="Coils"/>
    </source>
</evidence>
<dbReference type="EMBL" id="JAWXYG010000009">
    <property type="protein sequence ID" value="KAK4263380.1"/>
    <property type="molecule type" value="Genomic_DNA"/>
</dbReference>
<keyword evidence="1" id="KW-0175">Coiled coil</keyword>
<protein>
    <recommendedName>
        <fullName evidence="2">Transposase-associated domain-containing protein</fullName>
    </recommendedName>
</protein>
<feature type="domain" description="Transposase-associated" evidence="2">
    <location>
        <begin position="3"/>
        <end position="76"/>
    </location>
</feature>
<feature type="coiled-coil region" evidence="1">
    <location>
        <begin position="151"/>
        <end position="204"/>
    </location>
</feature>
<dbReference type="Pfam" id="PF13963">
    <property type="entry name" value="Transpos_assoc"/>
    <property type="match status" value="1"/>
</dbReference>
<comment type="caution">
    <text evidence="3">The sequence shown here is derived from an EMBL/GenBank/DDBJ whole genome shotgun (WGS) entry which is preliminary data.</text>
</comment>
<name>A0AAE1MFJ7_9FABA</name>
<keyword evidence="4" id="KW-1185">Reference proteome</keyword>
<reference evidence="3" key="1">
    <citation type="submission" date="2023-10" db="EMBL/GenBank/DDBJ databases">
        <title>Chromosome-level genome of the transformable northern wattle, Acacia crassicarpa.</title>
        <authorList>
            <person name="Massaro I."/>
            <person name="Sinha N.R."/>
            <person name="Poethig S."/>
            <person name="Leichty A.R."/>
        </authorList>
    </citation>
    <scope>NUCLEOTIDE SEQUENCE</scope>
    <source>
        <strain evidence="3">Acra3RX</strain>
        <tissue evidence="3">Leaf</tissue>
    </source>
</reference>
<evidence type="ECO:0000259" key="2">
    <source>
        <dbReference type="Pfam" id="PF13963"/>
    </source>
</evidence>
<sequence>MDKSWLNIKDRGNVAYIRGVDNFLAWAFSQHGVTSKIRCPCKKCRNVSFKVKTDVRADLLIKGFWDSYKVWDLHGEVRRYRSGCETSRRVVENDTCEDENVVRMVCDAYGVPCSDDINSGLNETEEPNAHAKWFFDLLKDVAVDNVRTQLLEKFDKKFQEERAEIEAERAEERARMEAERAEERARMEAERAEERTEFDQKMKQMEQRILAVLMQQGQIAAPTSSTLGLPIPQAYQSS</sequence>
<dbReference type="Proteomes" id="UP001293593">
    <property type="component" value="Unassembled WGS sequence"/>
</dbReference>
<evidence type="ECO:0000313" key="3">
    <source>
        <dbReference type="EMBL" id="KAK4263380.1"/>
    </source>
</evidence>
<evidence type="ECO:0000313" key="4">
    <source>
        <dbReference type="Proteomes" id="UP001293593"/>
    </source>
</evidence>